<organism evidence="1">
    <name type="scientific">Myoviridae sp. ctoNH1</name>
    <dbReference type="NCBI Taxonomy" id="2826695"/>
    <lineage>
        <taxon>Viruses</taxon>
        <taxon>Duplodnaviria</taxon>
        <taxon>Heunggongvirae</taxon>
        <taxon>Uroviricota</taxon>
        <taxon>Caudoviricetes</taxon>
    </lineage>
</organism>
<dbReference type="EMBL" id="BK015718">
    <property type="protein sequence ID" value="DAE21820.1"/>
    <property type="molecule type" value="Genomic_DNA"/>
</dbReference>
<sequence>MNDKEFYKKYPRDDFELKHLSYKEKGFKGETEYNEYQLKDKTTGEVVGIVTRKEETVKYGDQDDRVTWSF</sequence>
<reference evidence="1" key="1">
    <citation type="journal article" date="2021" name="Proc. Natl. Acad. Sci. U.S.A.">
        <title>A Catalog of Tens of Thousands of Viruses from Human Metagenomes Reveals Hidden Associations with Chronic Diseases.</title>
        <authorList>
            <person name="Tisza M.J."/>
            <person name="Buck C.B."/>
        </authorList>
    </citation>
    <scope>NUCLEOTIDE SEQUENCE</scope>
    <source>
        <strain evidence="1">CtoNH1</strain>
    </source>
</reference>
<accession>A0A8S5QT35</accession>
<proteinExistence type="predicted"/>
<name>A0A8S5QT35_9CAUD</name>
<evidence type="ECO:0000313" key="1">
    <source>
        <dbReference type="EMBL" id="DAE21820.1"/>
    </source>
</evidence>
<protein>
    <submittedName>
        <fullName evidence="1">Rrp44-like cold shock domain</fullName>
    </submittedName>
</protein>